<dbReference type="SUPFAM" id="SSF142338">
    <property type="entry name" value="CofD-like"/>
    <property type="match status" value="1"/>
</dbReference>
<sequence>MQLQQINLVAIGGGHGLGKVLNTFSSLGPNLTGVVATTDNGGSTGRLRENVDSIAWGDLRNCITHLSKSQLGSDLLNYRFQHNELDQHCLGNLIFFALEQLDVSPVGVMEVVRRLLKIDSKLYPMTEQPTDLIAHYANQPLVHGEINIDKQSQMPECLTLADSVIAPSRVTRAILNANVILLGPGSFLTSIMPALLVKDIYQALAQTSAKIIFIDNLAPEHGPCANADLTKRLNWFKQNCPDIQISGVLSGENTEPLKFDNLTHMQRALNDKTVFYRHDERKLKQALTELICALR</sequence>
<keyword evidence="1" id="KW-0963">Cytoplasm</keyword>
<dbReference type="Gene3D" id="3.40.50.10680">
    <property type="entry name" value="CofD-like domains"/>
    <property type="match status" value="1"/>
</dbReference>
<dbReference type="EMBL" id="CP109965">
    <property type="protein sequence ID" value="WAJ71475.1"/>
    <property type="molecule type" value="Genomic_DNA"/>
</dbReference>
<protein>
    <submittedName>
        <fullName evidence="2">Uridine diphosphate-N-acetylglucosamine-binding protein YvcK</fullName>
    </submittedName>
</protein>
<dbReference type="Proteomes" id="UP001163726">
    <property type="component" value="Chromosome"/>
</dbReference>
<dbReference type="NCBIfam" id="TIGR01826">
    <property type="entry name" value="CofD_related"/>
    <property type="match status" value="1"/>
</dbReference>
<gene>
    <name evidence="2" type="primary">yvcK</name>
    <name evidence="2" type="ORF">OLW01_06670</name>
</gene>
<dbReference type="InterPro" id="IPR010119">
    <property type="entry name" value="Gluconeogen_factor"/>
</dbReference>
<accession>A0ABY7AQ76</accession>
<evidence type="ECO:0000313" key="2">
    <source>
        <dbReference type="EMBL" id="WAJ71475.1"/>
    </source>
</evidence>
<name>A0ABY7AQ76_9ALTE</name>
<dbReference type="Pfam" id="PF01933">
    <property type="entry name" value="CofD"/>
    <property type="match status" value="1"/>
</dbReference>
<keyword evidence="3" id="KW-1185">Reference proteome</keyword>
<proteinExistence type="predicted"/>
<dbReference type="PANTHER" id="PTHR30135:SF3">
    <property type="entry name" value="GLUCONEOGENESIS FACTOR-RELATED"/>
    <property type="match status" value="1"/>
</dbReference>
<dbReference type="InterPro" id="IPR002882">
    <property type="entry name" value="CofD"/>
</dbReference>
<dbReference type="RefSeq" id="WP_268075986.1">
    <property type="nucleotide sequence ID" value="NZ_CP109965.1"/>
</dbReference>
<dbReference type="CDD" id="cd07187">
    <property type="entry name" value="YvcK_like"/>
    <property type="match status" value="1"/>
</dbReference>
<reference evidence="2" key="1">
    <citation type="submission" date="2022-10" db="EMBL/GenBank/DDBJ databases">
        <title>Catenovulum adriacola sp. nov. isolated in the Harbour of Susak.</title>
        <authorList>
            <person name="Schoch T."/>
            <person name="Reich S.J."/>
            <person name="Stoeferle S."/>
            <person name="Flaiz M."/>
            <person name="Kazda M."/>
            <person name="Riedel C.U."/>
            <person name="Duerre P."/>
        </authorList>
    </citation>
    <scope>NUCLEOTIDE SEQUENCE</scope>
    <source>
        <strain evidence="2">TS8</strain>
    </source>
</reference>
<dbReference type="PANTHER" id="PTHR30135">
    <property type="entry name" value="UNCHARACTERIZED PROTEIN YVCK-RELATED"/>
    <property type="match status" value="1"/>
</dbReference>
<evidence type="ECO:0000313" key="3">
    <source>
        <dbReference type="Proteomes" id="UP001163726"/>
    </source>
</evidence>
<evidence type="ECO:0000256" key="1">
    <source>
        <dbReference type="ARBA" id="ARBA00022490"/>
    </source>
</evidence>
<dbReference type="InterPro" id="IPR038136">
    <property type="entry name" value="CofD-like_dom_sf"/>
</dbReference>
<organism evidence="2 3">
    <name type="scientific">Catenovulum adriaticum</name>
    <dbReference type="NCBI Taxonomy" id="2984846"/>
    <lineage>
        <taxon>Bacteria</taxon>
        <taxon>Pseudomonadati</taxon>
        <taxon>Pseudomonadota</taxon>
        <taxon>Gammaproteobacteria</taxon>
        <taxon>Alteromonadales</taxon>
        <taxon>Alteromonadaceae</taxon>
        <taxon>Catenovulum</taxon>
    </lineage>
</organism>